<comment type="caution">
    <text evidence="1">The sequence shown here is derived from an EMBL/GenBank/DDBJ whole genome shotgun (WGS) entry which is preliminary data.</text>
</comment>
<proteinExistence type="predicted"/>
<name>A0ACC0BBW5_CATRO</name>
<evidence type="ECO:0000313" key="1">
    <source>
        <dbReference type="EMBL" id="KAI5670128.1"/>
    </source>
</evidence>
<protein>
    <submittedName>
        <fullName evidence="1">Uncharacterized protein</fullName>
    </submittedName>
</protein>
<keyword evidence="2" id="KW-1185">Reference proteome</keyword>
<gene>
    <name evidence="1" type="ORF">M9H77_10492</name>
</gene>
<dbReference type="EMBL" id="CM044703">
    <property type="protein sequence ID" value="KAI5670128.1"/>
    <property type="molecule type" value="Genomic_DNA"/>
</dbReference>
<reference evidence="2" key="1">
    <citation type="journal article" date="2023" name="Nat. Plants">
        <title>Single-cell RNA sequencing provides a high-resolution roadmap for understanding the multicellular compartmentation of specialized metabolism.</title>
        <authorList>
            <person name="Sun S."/>
            <person name="Shen X."/>
            <person name="Li Y."/>
            <person name="Li Y."/>
            <person name="Wang S."/>
            <person name="Li R."/>
            <person name="Zhang H."/>
            <person name="Shen G."/>
            <person name="Guo B."/>
            <person name="Wei J."/>
            <person name="Xu J."/>
            <person name="St-Pierre B."/>
            <person name="Chen S."/>
            <person name="Sun C."/>
        </authorList>
    </citation>
    <scope>NUCLEOTIDE SEQUENCE [LARGE SCALE GENOMIC DNA]</scope>
</reference>
<sequence length="506" mass="58223">MGNDQEMNNFYFLVMISLVFLFPIIIFLLVGRKKAENGLLLPPGPFAWPIIGNIFNLDPNKPHISMLKLAESFGPLFSLKLGSRLFIIASNPTSAREIFKIHDRELSGRYIPQLTHRIPEVQNSVIALAIECNERWRFLRSIGHSELFSSQALQSDSQSRVKRVNKMLEFLNSKEGQLLKIADFVFATVANIVSRMMVSQDLVQNWSHSEKMQAIVRRLIDFGIPGLVDLYPLLSGYDFWSKKRAEDYMELNRITWGDFVRERRMKQKKLDDDDVGTQDFLDSLIKNSLNDNEIFNFLTEFFVSSESLTTLIEWAMTELMRNKEALTKLEDELAEAVDEQGRILRESTLTKLPYLQAFIKEVFRLHPPSPFLVPRSAIQTCEVMNYGIPKDTIVILNAYALGRDPKTWEDPLSFKPERFLKNNVDLKGTNYELLPFGGGRRVCAGYPLALKQIQLIIASLVHGFHWSLPHGTISTNIDMSEDFNITLRRKNPLLLIPKRKNYFVVE</sequence>
<organism evidence="1 2">
    <name type="scientific">Catharanthus roseus</name>
    <name type="common">Madagascar periwinkle</name>
    <name type="synonym">Vinca rosea</name>
    <dbReference type="NCBI Taxonomy" id="4058"/>
    <lineage>
        <taxon>Eukaryota</taxon>
        <taxon>Viridiplantae</taxon>
        <taxon>Streptophyta</taxon>
        <taxon>Embryophyta</taxon>
        <taxon>Tracheophyta</taxon>
        <taxon>Spermatophyta</taxon>
        <taxon>Magnoliopsida</taxon>
        <taxon>eudicotyledons</taxon>
        <taxon>Gunneridae</taxon>
        <taxon>Pentapetalae</taxon>
        <taxon>asterids</taxon>
        <taxon>lamiids</taxon>
        <taxon>Gentianales</taxon>
        <taxon>Apocynaceae</taxon>
        <taxon>Rauvolfioideae</taxon>
        <taxon>Vinceae</taxon>
        <taxon>Catharanthinae</taxon>
        <taxon>Catharanthus</taxon>
    </lineage>
</organism>
<accession>A0ACC0BBW5</accession>
<evidence type="ECO:0000313" key="2">
    <source>
        <dbReference type="Proteomes" id="UP001060085"/>
    </source>
</evidence>
<dbReference type="Proteomes" id="UP001060085">
    <property type="component" value="Linkage Group LG03"/>
</dbReference>